<evidence type="ECO:0000256" key="2">
    <source>
        <dbReference type="ARBA" id="ARBA00023125"/>
    </source>
</evidence>
<dbReference type="PANTHER" id="PTHR43280:SF28">
    <property type="entry name" value="HTH-TYPE TRANSCRIPTIONAL ACTIVATOR RHAS"/>
    <property type="match status" value="1"/>
</dbReference>
<dbReference type="AlphaFoldDB" id="W0QFH9"/>
<sequence length="267" mass="30984">MVLKLSASEFFHSSTQPLAIEPRAPQDSFPEHTHNFNELIIINKGHGRHILNDYPCELHQGMVLYIESKDRHLYENVEGLHLTNILVQSYNNFKFIHNIESMLKAFKPAQGHCKLVDNKTLSASIKLIENCSLSSDGMPLEADFLQLLRLLQLNAFDEIGSGGTDSQINQLLIWLKHHFAEEIDWELLAERFDLSLRTLHRYFKLQTGCTPQVFLTKLRLAHAYYQLRYTDKSIINIAYESGFNDSCYFSTCFKNEFKCCPRHLRDM</sequence>
<evidence type="ECO:0000256" key="1">
    <source>
        <dbReference type="ARBA" id="ARBA00023015"/>
    </source>
</evidence>
<name>W0QFH9_9PAST</name>
<gene>
    <name evidence="5" type="ORF">X808_21070</name>
</gene>
<evidence type="ECO:0000256" key="3">
    <source>
        <dbReference type="ARBA" id="ARBA00023163"/>
    </source>
</evidence>
<dbReference type="RefSeq" id="WP_025218291.1">
    <property type="nucleotide sequence ID" value="NZ_CP006943.1"/>
</dbReference>
<dbReference type="GO" id="GO:0003700">
    <property type="term" value="F:DNA-binding transcription factor activity"/>
    <property type="evidence" value="ECO:0007669"/>
    <property type="project" value="InterPro"/>
</dbReference>
<dbReference type="PANTHER" id="PTHR43280">
    <property type="entry name" value="ARAC-FAMILY TRANSCRIPTIONAL REGULATOR"/>
    <property type="match status" value="1"/>
</dbReference>
<keyword evidence="1" id="KW-0805">Transcription regulation</keyword>
<proteinExistence type="predicted"/>
<protein>
    <submittedName>
        <fullName evidence="5">HTH-type transcriptional activator rhaS</fullName>
    </submittedName>
</protein>
<dbReference type="GO" id="GO:0043565">
    <property type="term" value="F:sequence-specific DNA binding"/>
    <property type="evidence" value="ECO:0007669"/>
    <property type="project" value="InterPro"/>
</dbReference>
<dbReference type="Pfam" id="PF12833">
    <property type="entry name" value="HTH_18"/>
    <property type="match status" value="1"/>
</dbReference>
<accession>W0QFH9</accession>
<dbReference type="SUPFAM" id="SSF46689">
    <property type="entry name" value="Homeodomain-like"/>
    <property type="match status" value="2"/>
</dbReference>
<dbReference type="Pfam" id="PF02311">
    <property type="entry name" value="AraC_binding"/>
    <property type="match status" value="1"/>
</dbReference>
<dbReference type="STRING" id="1433287.X808_21070"/>
<organism evidence="5 6">
    <name type="scientific">Mannheimia varigena USDA-ARS-USMARC-1296</name>
    <dbReference type="NCBI Taxonomy" id="1433287"/>
    <lineage>
        <taxon>Bacteria</taxon>
        <taxon>Pseudomonadati</taxon>
        <taxon>Pseudomonadota</taxon>
        <taxon>Gammaproteobacteria</taxon>
        <taxon>Pasteurellales</taxon>
        <taxon>Pasteurellaceae</taxon>
        <taxon>Mannheimia</taxon>
    </lineage>
</organism>
<dbReference type="SMART" id="SM00342">
    <property type="entry name" value="HTH_ARAC"/>
    <property type="match status" value="1"/>
</dbReference>
<dbReference type="eggNOG" id="COG4977">
    <property type="taxonomic scope" value="Bacteria"/>
</dbReference>
<dbReference type="Proteomes" id="UP000066995">
    <property type="component" value="Chromosome"/>
</dbReference>
<dbReference type="InterPro" id="IPR011051">
    <property type="entry name" value="RmlC_Cupin_sf"/>
</dbReference>
<dbReference type="Gene3D" id="2.60.120.10">
    <property type="entry name" value="Jelly Rolls"/>
    <property type="match status" value="1"/>
</dbReference>
<dbReference type="InterPro" id="IPR009057">
    <property type="entry name" value="Homeodomain-like_sf"/>
</dbReference>
<keyword evidence="6" id="KW-1185">Reference proteome</keyword>
<dbReference type="OrthoDB" id="2547276at2"/>
<feature type="domain" description="HTH araC/xylS-type" evidence="4">
    <location>
        <begin position="169"/>
        <end position="267"/>
    </location>
</feature>
<dbReference type="InterPro" id="IPR018060">
    <property type="entry name" value="HTH_AraC"/>
</dbReference>
<dbReference type="Gene3D" id="1.10.10.60">
    <property type="entry name" value="Homeodomain-like"/>
    <property type="match status" value="1"/>
</dbReference>
<dbReference type="PROSITE" id="PS01124">
    <property type="entry name" value="HTH_ARAC_FAMILY_2"/>
    <property type="match status" value="1"/>
</dbReference>
<dbReference type="KEGG" id="mvi:X808_21070"/>
<dbReference type="SUPFAM" id="SSF51182">
    <property type="entry name" value="RmlC-like cupins"/>
    <property type="match status" value="1"/>
</dbReference>
<evidence type="ECO:0000313" key="5">
    <source>
        <dbReference type="EMBL" id="AHG76625.1"/>
    </source>
</evidence>
<keyword evidence="3" id="KW-0804">Transcription</keyword>
<evidence type="ECO:0000259" key="4">
    <source>
        <dbReference type="PROSITE" id="PS01124"/>
    </source>
</evidence>
<dbReference type="NCBIfam" id="NF010028">
    <property type="entry name" value="PRK13503.1"/>
    <property type="match status" value="1"/>
</dbReference>
<evidence type="ECO:0000313" key="6">
    <source>
        <dbReference type="Proteomes" id="UP000066995"/>
    </source>
</evidence>
<keyword evidence="2" id="KW-0238">DNA-binding</keyword>
<reference evidence="5 6" key="1">
    <citation type="submission" date="2013-12" db="EMBL/GenBank/DDBJ databases">
        <title>Annotation of the Mannheimia varigena USDA-ARS-USMARC-1296 complete genome.</title>
        <authorList>
            <person name="Harhay G.P."/>
            <person name="Clawson M.L."/>
            <person name="Murray R.W."/>
            <person name="Lubbers B.V."/>
            <person name="Heaton M.P."/>
            <person name="Chitko-Mckown C.G."/>
            <person name="Harhay D.M."/>
            <person name="Smith T.P.L."/>
        </authorList>
    </citation>
    <scope>NUCLEOTIDE SEQUENCE [LARGE SCALE GENOMIC DNA]</scope>
    <source>
        <strain evidence="5 6">USDA-ARS-USMARC-1296</strain>
    </source>
</reference>
<dbReference type="EMBL" id="CP006943">
    <property type="protein sequence ID" value="AHG76625.1"/>
    <property type="molecule type" value="Genomic_DNA"/>
</dbReference>
<dbReference type="InterPro" id="IPR014710">
    <property type="entry name" value="RmlC-like_jellyroll"/>
</dbReference>
<dbReference type="InterPro" id="IPR003313">
    <property type="entry name" value="AraC-bd"/>
</dbReference>
<dbReference type="PATRIC" id="fig|1433287.3.peg.2102"/>
<dbReference type="HOGENOM" id="CLU_000445_88_5_6"/>